<feature type="region of interest" description="Disordered" evidence="1">
    <location>
        <begin position="1"/>
        <end position="45"/>
    </location>
</feature>
<dbReference type="Proteomes" id="UP000186601">
    <property type="component" value="Unassembled WGS sequence"/>
</dbReference>
<organism evidence="2 3">
    <name type="scientific">Hermanssonia centrifuga</name>
    <dbReference type="NCBI Taxonomy" id="98765"/>
    <lineage>
        <taxon>Eukaryota</taxon>
        <taxon>Fungi</taxon>
        <taxon>Dikarya</taxon>
        <taxon>Basidiomycota</taxon>
        <taxon>Agaricomycotina</taxon>
        <taxon>Agaricomycetes</taxon>
        <taxon>Polyporales</taxon>
        <taxon>Meruliaceae</taxon>
        <taxon>Hermanssonia</taxon>
    </lineage>
</organism>
<dbReference type="EMBL" id="MLYV02000429">
    <property type="protein sequence ID" value="PSR98919.1"/>
    <property type="molecule type" value="Genomic_DNA"/>
</dbReference>
<proteinExistence type="predicted"/>
<keyword evidence="3" id="KW-1185">Reference proteome</keyword>
<feature type="compositionally biased region" description="Basic and acidic residues" evidence="1">
    <location>
        <begin position="27"/>
        <end position="45"/>
    </location>
</feature>
<gene>
    <name evidence="2" type="ORF">PHLCEN_2v4239</name>
</gene>
<dbReference type="AlphaFoldDB" id="A0A2R6PYT5"/>
<evidence type="ECO:0000313" key="2">
    <source>
        <dbReference type="EMBL" id="PSR98919.1"/>
    </source>
</evidence>
<sequence length="77" mass="8552">MDALFEGTDTSFRGSDSSIGTLAAKQGKTERISRGRQTVDTETETRRDHAPFVLCAIFSRVLHDIGILKHQSVEDML</sequence>
<reference evidence="2 3" key="1">
    <citation type="submission" date="2018-02" db="EMBL/GenBank/DDBJ databases">
        <title>Genome sequence of the basidiomycete white-rot fungus Phlebia centrifuga.</title>
        <authorList>
            <person name="Granchi Z."/>
            <person name="Peng M."/>
            <person name="de Vries R.P."/>
            <person name="Hilden K."/>
            <person name="Makela M.R."/>
            <person name="Grigoriev I."/>
            <person name="Riley R."/>
        </authorList>
    </citation>
    <scope>NUCLEOTIDE SEQUENCE [LARGE SCALE GENOMIC DNA]</scope>
    <source>
        <strain evidence="2 3">FBCC195</strain>
    </source>
</reference>
<comment type="caution">
    <text evidence="2">The sequence shown here is derived from an EMBL/GenBank/DDBJ whole genome shotgun (WGS) entry which is preliminary data.</text>
</comment>
<protein>
    <submittedName>
        <fullName evidence="2">Uncharacterized protein</fullName>
    </submittedName>
</protein>
<accession>A0A2R6PYT5</accession>
<name>A0A2R6PYT5_9APHY</name>
<feature type="compositionally biased region" description="Polar residues" evidence="1">
    <location>
        <begin position="8"/>
        <end position="20"/>
    </location>
</feature>
<evidence type="ECO:0000313" key="3">
    <source>
        <dbReference type="Proteomes" id="UP000186601"/>
    </source>
</evidence>
<evidence type="ECO:0000256" key="1">
    <source>
        <dbReference type="SAM" id="MobiDB-lite"/>
    </source>
</evidence>